<dbReference type="FunFam" id="3.90.550.10:FF:000046">
    <property type="entry name" value="Mannose-1-phosphate guanylyltransferase (GDP)"/>
    <property type="match status" value="1"/>
</dbReference>
<dbReference type="SUPFAM" id="SSF53448">
    <property type="entry name" value="Nucleotide-diphospho-sugar transferases"/>
    <property type="match status" value="1"/>
</dbReference>
<evidence type="ECO:0000256" key="4">
    <source>
        <dbReference type="ARBA" id="ARBA00022695"/>
    </source>
</evidence>
<evidence type="ECO:0000256" key="2">
    <source>
        <dbReference type="ARBA" id="ARBA00012387"/>
    </source>
</evidence>
<accession>A0A6H2DK04</accession>
<evidence type="ECO:0000259" key="10">
    <source>
        <dbReference type="Pfam" id="PF22640"/>
    </source>
</evidence>
<dbReference type="InterPro" id="IPR006375">
    <property type="entry name" value="Man1P_GuaTrfase/Man6P_Isoase"/>
</dbReference>
<dbReference type="PANTHER" id="PTHR46390:SF1">
    <property type="entry name" value="MANNOSE-1-PHOSPHATE GUANYLYLTRANSFERASE"/>
    <property type="match status" value="1"/>
</dbReference>
<dbReference type="EMBL" id="CP051217">
    <property type="protein sequence ID" value="QJB68720.1"/>
    <property type="molecule type" value="Genomic_DNA"/>
</dbReference>
<evidence type="ECO:0000256" key="6">
    <source>
        <dbReference type="ARBA" id="ARBA00023134"/>
    </source>
</evidence>
<feature type="domain" description="Nucleotidyl transferase" evidence="9">
    <location>
        <begin position="9"/>
        <end position="289"/>
    </location>
</feature>
<dbReference type="KEGG" id="phao:HF685_05015"/>
<evidence type="ECO:0000256" key="8">
    <source>
        <dbReference type="RuleBase" id="RU004190"/>
    </source>
</evidence>
<feature type="domain" description="MannoseP isomerase/GMP-like beta-helix" evidence="10">
    <location>
        <begin position="297"/>
        <end position="347"/>
    </location>
</feature>
<protein>
    <recommendedName>
        <fullName evidence="2">mannose-1-phosphate guanylyltransferase</fullName>
        <ecNumber evidence="2">2.7.7.13</ecNumber>
    </recommendedName>
</protein>
<evidence type="ECO:0000256" key="5">
    <source>
        <dbReference type="ARBA" id="ARBA00022741"/>
    </source>
</evidence>
<evidence type="ECO:0000313" key="12">
    <source>
        <dbReference type="Proteomes" id="UP000501600"/>
    </source>
</evidence>
<comment type="similarity">
    <text evidence="1 8">Belongs to the mannose-6-phosphate isomerase type 2 family.</text>
</comment>
<evidence type="ECO:0000256" key="1">
    <source>
        <dbReference type="ARBA" id="ARBA00006115"/>
    </source>
</evidence>
<dbReference type="InterPro" id="IPR005835">
    <property type="entry name" value="NTP_transferase_dom"/>
</dbReference>
<gene>
    <name evidence="11" type="ORF">HF685_05015</name>
</gene>
<evidence type="ECO:0000259" key="9">
    <source>
        <dbReference type="Pfam" id="PF00483"/>
    </source>
</evidence>
<keyword evidence="3 11" id="KW-0808">Transferase</keyword>
<dbReference type="SUPFAM" id="SSF159283">
    <property type="entry name" value="Guanosine diphospho-D-mannose pyrophosphorylase/mannose-6-phosphate isomerase linker domain"/>
    <property type="match status" value="1"/>
</dbReference>
<keyword evidence="12" id="KW-1185">Reference proteome</keyword>
<dbReference type="GO" id="GO:0016853">
    <property type="term" value="F:isomerase activity"/>
    <property type="evidence" value="ECO:0007669"/>
    <property type="project" value="UniProtKB-KW"/>
</dbReference>
<comment type="catalytic activity">
    <reaction evidence="7">
        <text>alpha-D-mannose 1-phosphate + GTP + H(+) = GDP-alpha-D-mannose + diphosphate</text>
        <dbReference type="Rhea" id="RHEA:15229"/>
        <dbReference type="ChEBI" id="CHEBI:15378"/>
        <dbReference type="ChEBI" id="CHEBI:33019"/>
        <dbReference type="ChEBI" id="CHEBI:37565"/>
        <dbReference type="ChEBI" id="CHEBI:57527"/>
        <dbReference type="ChEBI" id="CHEBI:58409"/>
        <dbReference type="EC" id="2.7.7.13"/>
    </reaction>
</comment>
<organism evidence="11 12">
    <name type="scientific">Parasphingorhabdus halotolerans</name>
    <dbReference type="NCBI Taxonomy" id="2725558"/>
    <lineage>
        <taxon>Bacteria</taxon>
        <taxon>Pseudomonadati</taxon>
        <taxon>Pseudomonadota</taxon>
        <taxon>Alphaproteobacteria</taxon>
        <taxon>Sphingomonadales</taxon>
        <taxon>Sphingomonadaceae</taxon>
        <taxon>Parasphingorhabdus</taxon>
    </lineage>
</organism>
<dbReference type="PANTHER" id="PTHR46390">
    <property type="entry name" value="MANNOSE-1-PHOSPHATE GUANYLYLTRANSFERASE"/>
    <property type="match status" value="1"/>
</dbReference>
<dbReference type="Gene3D" id="3.90.550.10">
    <property type="entry name" value="Spore Coat Polysaccharide Biosynthesis Protein SpsA, Chain A"/>
    <property type="match status" value="1"/>
</dbReference>
<dbReference type="InterPro" id="IPR054566">
    <property type="entry name" value="ManC/GMP-like_b-helix"/>
</dbReference>
<dbReference type="NCBIfam" id="TIGR01479">
    <property type="entry name" value="GMP_PMI"/>
    <property type="match status" value="1"/>
</dbReference>
<dbReference type="EC" id="2.7.7.13" evidence="2"/>
<sequence length="355" mass="38066">MDSKSLITPVILSGGSGTRLWPLSTNEKPKQFLNLTGAQSMFQLTLERCSQKGLFTDPIIVGSERHADIAEEQMAEIGVSPQNLILEPCARNTAPAIALAALACTNPQAAMLVMPSDHVIENVPAFQTAVQQSLSLAIARWLVTFGIAPTGPETGYGYIEQGDEIAGSACSFAAKKFVEKPNADNATKMLAKGGFHWNAGIFLFRADSYLQALEKHSPEMLAAAKQAMSNGVSKSSRIYPDEQSFANAPSDSIDYAIMEKAEKVAVTPVSPGWSDVGSWDSLFEISPKDSASNAVSGRVQALESHQNLIHSDGIDVHAYGVDDLIIVAKGNQVMILPRGQSQHVKQISENAKKPD</sequence>
<keyword evidence="6" id="KW-0342">GTP-binding</keyword>
<evidence type="ECO:0000256" key="7">
    <source>
        <dbReference type="ARBA" id="ARBA00047343"/>
    </source>
</evidence>
<dbReference type="InterPro" id="IPR051161">
    <property type="entry name" value="Mannose-6P_isomerase_type2"/>
</dbReference>
<evidence type="ECO:0000313" key="11">
    <source>
        <dbReference type="EMBL" id="QJB68720.1"/>
    </source>
</evidence>
<keyword evidence="5" id="KW-0547">Nucleotide-binding</keyword>
<keyword evidence="11" id="KW-0413">Isomerase</keyword>
<name>A0A6H2DK04_9SPHN</name>
<dbReference type="InterPro" id="IPR049577">
    <property type="entry name" value="GMPP_N"/>
</dbReference>
<reference evidence="11 12" key="1">
    <citation type="submission" date="2020-04" db="EMBL/GenBank/DDBJ databases">
        <title>Genome sequence for Sphingorhabdus sp. strain M1.</title>
        <authorList>
            <person name="Park S.-J."/>
        </authorList>
    </citation>
    <scope>NUCLEOTIDE SEQUENCE [LARGE SCALE GENOMIC DNA]</scope>
    <source>
        <strain evidence="11 12">JK6</strain>
    </source>
</reference>
<dbReference type="Pfam" id="PF00483">
    <property type="entry name" value="NTP_transferase"/>
    <property type="match status" value="1"/>
</dbReference>
<dbReference type="InterPro" id="IPR029044">
    <property type="entry name" value="Nucleotide-diphossugar_trans"/>
</dbReference>
<dbReference type="AlphaFoldDB" id="A0A6H2DK04"/>
<dbReference type="CDD" id="cd02509">
    <property type="entry name" value="GDP-M1P_Guanylyltransferase"/>
    <property type="match status" value="1"/>
</dbReference>
<dbReference type="GO" id="GO:0000271">
    <property type="term" value="P:polysaccharide biosynthetic process"/>
    <property type="evidence" value="ECO:0007669"/>
    <property type="project" value="InterPro"/>
</dbReference>
<keyword evidence="4 11" id="KW-0548">Nucleotidyltransferase</keyword>
<proteinExistence type="inferred from homology"/>
<dbReference type="Proteomes" id="UP000501600">
    <property type="component" value="Chromosome"/>
</dbReference>
<evidence type="ECO:0000256" key="3">
    <source>
        <dbReference type="ARBA" id="ARBA00022679"/>
    </source>
</evidence>
<dbReference type="GO" id="GO:0005525">
    <property type="term" value="F:GTP binding"/>
    <property type="evidence" value="ECO:0007669"/>
    <property type="project" value="UniProtKB-KW"/>
</dbReference>
<dbReference type="Pfam" id="PF22640">
    <property type="entry name" value="ManC_GMP_beta-helix"/>
    <property type="match status" value="1"/>
</dbReference>
<dbReference type="RefSeq" id="WP_168818562.1">
    <property type="nucleotide sequence ID" value="NZ_CP051217.1"/>
</dbReference>
<dbReference type="GO" id="GO:0004475">
    <property type="term" value="F:mannose-1-phosphate guanylyltransferase (GTP) activity"/>
    <property type="evidence" value="ECO:0007669"/>
    <property type="project" value="UniProtKB-EC"/>
</dbReference>
<dbReference type="GO" id="GO:0009298">
    <property type="term" value="P:GDP-mannose biosynthetic process"/>
    <property type="evidence" value="ECO:0007669"/>
    <property type="project" value="TreeGrafter"/>
</dbReference>